<dbReference type="GO" id="GO:0003677">
    <property type="term" value="F:DNA binding"/>
    <property type="evidence" value="ECO:0007669"/>
    <property type="project" value="InterPro"/>
</dbReference>
<comment type="caution">
    <text evidence="2">The sequence shown here is derived from an EMBL/GenBank/DDBJ whole genome shotgun (WGS) entry which is preliminary data.</text>
</comment>
<dbReference type="RefSeq" id="WP_167221316.1">
    <property type="nucleotide sequence ID" value="NZ_JAAQPH010000002.1"/>
</dbReference>
<proteinExistence type="predicted"/>
<organism evidence="2 3">
    <name type="scientific">Pelagibius litoralis</name>
    <dbReference type="NCBI Taxonomy" id="374515"/>
    <lineage>
        <taxon>Bacteria</taxon>
        <taxon>Pseudomonadati</taxon>
        <taxon>Pseudomonadota</taxon>
        <taxon>Alphaproteobacteria</taxon>
        <taxon>Rhodospirillales</taxon>
        <taxon>Rhodovibrionaceae</taxon>
        <taxon>Pelagibius</taxon>
    </lineage>
</organism>
<keyword evidence="3" id="KW-1185">Reference proteome</keyword>
<dbReference type="Pfam" id="PF02229">
    <property type="entry name" value="PC4"/>
    <property type="match status" value="1"/>
</dbReference>
<protein>
    <recommendedName>
        <fullName evidence="1">Transcriptional coactivator p15 (PC4) C-terminal domain-containing protein</fullName>
    </recommendedName>
</protein>
<dbReference type="AlphaFoldDB" id="A0A967C757"/>
<gene>
    <name evidence="2" type="ORF">HBA54_03240</name>
</gene>
<sequence>MTESMCEIGAIGKNKREELLVTIGEIHGHRVVDVRIRFENDEGEMIATKKGVNLRIEALPGLIELLEDAQAQAMLRGWVDSPTEAERDAA</sequence>
<name>A0A967C757_9PROT</name>
<dbReference type="Gene3D" id="2.30.31.10">
    <property type="entry name" value="Transcriptional Coactivator Pc4, Chain A"/>
    <property type="match status" value="1"/>
</dbReference>
<dbReference type="EMBL" id="JAAQPH010000002">
    <property type="protein sequence ID" value="NIA67597.1"/>
    <property type="molecule type" value="Genomic_DNA"/>
</dbReference>
<dbReference type="InterPro" id="IPR003173">
    <property type="entry name" value="PC4_C"/>
</dbReference>
<dbReference type="Proteomes" id="UP000761264">
    <property type="component" value="Unassembled WGS sequence"/>
</dbReference>
<accession>A0A967C757</accession>
<evidence type="ECO:0000259" key="1">
    <source>
        <dbReference type="Pfam" id="PF02229"/>
    </source>
</evidence>
<dbReference type="GO" id="GO:0006355">
    <property type="term" value="P:regulation of DNA-templated transcription"/>
    <property type="evidence" value="ECO:0007669"/>
    <property type="project" value="InterPro"/>
</dbReference>
<feature type="domain" description="Transcriptional coactivator p15 (PC4) C-terminal" evidence="1">
    <location>
        <begin position="14"/>
        <end position="64"/>
    </location>
</feature>
<evidence type="ECO:0000313" key="2">
    <source>
        <dbReference type="EMBL" id="NIA67597.1"/>
    </source>
</evidence>
<dbReference type="SUPFAM" id="SSF54447">
    <property type="entry name" value="ssDNA-binding transcriptional regulator domain"/>
    <property type="match status" value="1"/>
</dbReference>
<dbReference type="InterPro" id="IPR009044">
    <property type="entry name" value="ssDNA-bd_transcriptional_reg"/>
</dbReference>
<reference evidence="2" key="1">
    <citation type="submission" date="2020-03" db="EMBL/GenBank/DDBJ databases">
        <title>Genome of Pelagibius litoralis DSM 21314T.</title>
        <authorList>
            <person name="Wang G."/>
        </authorList>
    </citation>
    <scope>NUCLEOTIDE SEQUENCE</scope>
    <source>
        <strain evidence="2">DSM 21314</strain>
    </source>
</reference>
<evidence type="ECO:0000313" key="3">
    <source>
        <dbReference type="Proteomes" id="UP000761264"/>
    </source>
</evidence>